<dbReference type="VEuPathDB" id="FungiDB:MELLADRAFT_91778"/>
<name>F4S097_MELLP</name>
<dbReference type="InParanoid" id="F4S097"/>
<dbReference type="Proteomes" id="UP000001072">
    <property type="component" value="Unassembled WGS sequence"/>
</dbReference>
<dbReference type="HOGENOM" id="CLU_505350_0_0_1"/>
<dbReference type="RefSeq" id="XP_007414758.1">
    <property type="nucleotide sequence ID" value="XM_007414696.1"/>
</dbReference>
<organism evidence="2">
    <name type="scientific">Melampsora larici-populina (strain 98AG31 / pathotype 3-4-7)</name>
    <name type="common">Poplar leaf rust fungus</name>
    <dbReference type="NCBI Taxonomy" id="747676"/>
    <lineage>
        <taxon>Eukaryota</taxon>
        <taxon>Fungi</taxon>
        <taxon>Dikarya</taxon>
        <taxon>Basidiomycota</taxon>
        <taxon>Pucciniomycotina</taxon>
        <taxon>Pucciniomycetes</taxon>
        <taxon>Pucciniales</taxon>
        <taxon>Melampsoraceae</taxon>
        <taxon>Melampsora</taxon>
    </lineage>
</organism>
<dbReference type="SUPFAM" id="SSF47954">
    <property type="entry name" value="Cyclin-like"/>
    <property type="match status" value="1"/>
</dbReference>
<evidence type="ECO:0000313" key="1">
    <source>
        <dbReference type="EMBL" id="EGG01924.1"/>
    </source>
</evidence>
<dbReference type="STRING" id="747676.F4S097"/>
<dbReference type="Gene3D" id="1.10.472.10">
    <property type="entry name" value="Cyclin-like"/>
    <property type="match status" value="2"/>
</dbReference>
<dbReference type="GeneID" id="18936017"/>
<dbReference type="OrthoDB" id="3250555at2759"/>
<dbReference type="InterPro" id="IPR036915">
    <property type="entry name" value="Cyclin-like_sf"/>
</dbReference>
<dbReference type="EMBL" id="GL883134">
    <property type="protein sequence ID" value="EGG01924.1"/>
    <property type="molecule type" value="Genomic_DNA"/>
</dbReference>
<dbReference type="KEGG" id="mlr:MELLADRAFT_91778"/>
<evidence type="ECO:0000313" key="2">
    <source>
        <dbReference type="Proteomes" id="UP000001072"/>
    </source>
</evidence>
<keyword evidence="2" id="KW-1185">Reference proteome</keyword>
<reference evidence="2" key="1">
    <citation type="journal article" date="2011" name="Proc. Natl. Acad. Sci. U.S.A.">
        <title>Obligate biotrophy features unraveled by the genomic analysis of rust fungi.</title>
        <authorList>
            <person name="Duplessis S."/>
            <person name="Cuomo C.A."/>
            <person name="Lin Y.-C."/>
            <person name="Aerts A."/>
            <person name="Tisserant E."/>
            <person name="Veneault-Fourrey C."/>
            <person name="Joly D.L."/>
            <person name="Hacquard S."/>
            <person name="Amselem J."/>
            <person name="Cantarel B.L."/>
            <person name="Chiu R."/>
            <person name="Coutinho P.M."/>
            <person name="Feau N."/>
            <person name="Field M."/>
            <person name="Frey P."/>
            <person name="Gelhaye E."/>
            <person name="Goldberg J."/>
            <person name="Grabherr M.G."/>
            <person name="Kodira C.D."/>
            <person name="Kohler A."/>
            <person name="Kuees U."/>
            <person name="Lindquist E.A."/>
            <person name="Lucas S.M."/>
            <person name="Mago R."/>
            <person name="Mauceli E."/>
            <person name="Morin E."/>
            <person name="Murat C."/>
            <person name="Pangilinan J.L."/>
            <person name="Park R."/>
            <person name="Pearson M."/>
            <person name="Quesneville H."/>
            <person name="Rouhier N."/>
            <person name="Sakthikumar S."/>
            <person name="Salamov A.A."/>
            <person name="Schmutz J."/>
            <person name="Selles B."/>
            <person name="Shapiro H."/>
            <person name="Tanguay P."/>
            <person name="Tuskan G.A."/>
            <person name="Henrissat B."/>
            <person name="Van de Peer Y."/>
            <person name="Rouze P."/>
            <person name="Ellis J.G."/>
            <person name="Dodds P.N."/>
            <person name="Schein J.E."/>
            <person name="Zhong S."/>
            <person name="Hamelin R.C."/>
            <person name="Grigoriev I.V."/>
            <person name="Szabo L.J."/>
            <person name="Martin F."/>
        </authorList>
    </citation>
    <scope>NUCLEOTIDE SEQUENCE [LARGE SCALE GENOMIC DNA]</scope>
    <source>
        <strain evidence="2">98AG31 / pathotype 3-4-7</strain>
    </source>
</reference>
<gene>
    <name evidence="1" type="ORF">MELLADRAFT_91778</name>
</gene>
<dbReference type="CDD" id="cd00043">
    <property type="entry name" value="CYCLIN_SF"/>
    <property type="match status" value="1"/>
</dbReference>
<proteinExistence type="predicted"/>
<accession>F4S097</accession>
<protein>
    <submittedName>
        <fullName evidence="1">Uncharacterized protein</fullName>
    </submittedName>
</protein>
<sequence length="539" mass="60851">MFSTITQATECVTSHNSSLKLTTSDILAQPLRLSFMESHVATLTWLRTTRLSGSAQRVFSEPNADLSKRNHHPCFSRSTPFYSQHDFLSSSNSDHQSAPIKHLRVCSCPEPNIKITHLWFLTRGAYFSSVSQNDVEFQEKHGDHSSGLQGTDQLVEYVVPFPSSDLDWPSLHGIKYHPSEAEIASACSSSARSPIAILELGTPSSDTFLGSDVSFSPVQPTLNCLEGSSLVNEVVWEDRSHHRISRMIEKELRASIQNPPFESCRIASEVRQEVVNWLLQFDLHLRRYPDIPSSTRHRAITLFSAFWSQDSIPGNMLLEDIQTVARRTGVACLILACKVDIDGLQPLFNVRLEVWVNRVVTSGWVSADPQSLASDERAILRGLSYNVTAPSPFDFVSELQIASFELMRLVNHWPEDWEMIHEGFKIILERTVQTTEYIQYPTSVLTAAALFLSLEGCLFDHPFEQSVVEGRQWSRDPDGTWTESVHPNAPKTVRVHMLSEVLCEMLVEVVQEDIMASVCDLLDLDEEEVEECQNWCRSL</sequence>
<dbReference type="AlphaFoldDB" id="F4S097"/>